<evidence type="ECO:0000259" key="3">
    <source>
        <dbReference type="PROSITE" id="PS50977"/>
    </source>
</evidence>
<evidence type="ECO:0000313" key="4">
    <source>
        <dbReference type="EMBL" id="OXR42647.1"/>
    </source>
</evidence>
<dbReference type="GO" id="GO:0003700">
    <property type="term" value="F:DNA-binding transcription factor activity"/>
    <property type="evidence" value="ECO:0007669"/>
    <property type="project" value="TreeGrafter"/>
</dbReference>
<dbReference type="PROSITE" id="PS50977">
    <property type="entry name" value="HTH_TETR_2"/>
    <property type="match status" value="1"/>
</dbReference>
<organism evidence="4 5">
    <name type="scientific">Nocardia cerradoensis</name>
    <dbReference type="NCBI Taxonomy" id="85688"/>
    <lineage>
        <taxon>Bacteria</taxon>
        <taxon>Bacillati</taxon>
        <taxon>Actinomycetota</taxon>
        <taxon>Actinomycetes</taxon>
        <taxon>Mycobacteriales</taxon>
        <taxon>Nocardiaceae</taxon>
        <taxon>Nocardia</taxon>
    </lineage>
</organism>
<keyword evidence="5" id="KW-1185">Reference proteome</keyword>
<feature type="domain" description="HTH tetR-type" evidence="3">
    <location>
        <begin position="33"/>
        <end position="93"/>
    </location>
</feature>
<dbReference type="EMBL" id="NGAF01000013">
    <property type="protein sequence ID" value="OXR42647.1"/>
    <property type="molecule type" value="Genomic_DNA"/>
</dbReference>
<dbReference type="PRINTS" id="PR00455">
    <property type="entry name" value="HTHTETR"/>
</dbReference>
<accession>A0A231H1F9</accession>
<dbReference type="Proteomes" id="UP000215506">
    <property type="component" value="Unassembled WGS sequence"/>
</dbReference>
<sequence>MRGAGPRRRSCGTHHRIIEQSLCYGEVVPRPRIHDLDVVLDHAEALAVAAGVPAVTIRAVAAASGMSNGAIYHSFGSRAELVARMWIRAARRFLDVQNELVDAALADGSGSAAAVEAVVRAAEAPAEFAERYPASSRLVSVLRHDEVLAAELPDSVAAEVRAQQRGLVAVMRRLSAHLWHREDRRAVEVITACIVDLPTALLLSRDRLADPDTRMRLRAAVRAAVTAGPPPKR</sequence>
<reference evidence="4 5" key="1">
    <citation type="submission" date="2017-07" db="EMBL/GenBank/DDBJ databases">
        <title>First draft Genome Sequence of Nocardia cerradoensis isolated from human infection.</title>
        <authorList>
            <person name="Carrasco G."/>
        </authorList>
    </citation>
    <scope>NUCLEOTIDE SEQUENCE [LARGE SCALE GENOMIC DNA]</scope>
    <source>
        <strain evidence="4 5">CNM20130759</strain>
    </source>
</reference>
<dbReference type="InterPro" id="IPR050109">
    <property type="entry name" value="HTH-type_TetR-like_transc_reg"/>
</dbReference>
<evidence type="ECO:0000256" key="1">
    <source>
        <dbReference type="ARBA" id="ARBA00023125"/>
    </source>
</evidence>
<dbReference type="Pfam" id="PF00440">
    <property type="entry name" value="TetR_N"/>
    <property type="match status" value="1"/>
</dbReference>
<name>A0A231H1F9_9NOCA</name>
<dbReference type="SUPFAM" id="SSF46689">
    <property type="entry name" value="Homeodomain-like"/>
    <property type="match status" value="1"/>
</dbReference>
<dbReference type="InterPro" id="IPR001647">
    <property type="entry name" value="HTH_TetR"/>
</dbReference>
<dbReference type="PANTHER" id="PTHR30055">
    <property type="entry name" value="HTH-TYPE TRANSCRIPTIONAL REGULATOR RUTR"/>
    <property type="match status" value="1"/>
</dbReference>
<gene>
    <name evidence="4" type="ORF">B7C42_05425</name>
</gene>
<dbReference type="Gene3D" id="1.10.357.10">
    <property type="entry name" value="Tetracycline Repressor, domain 2"/>
    <property type="match status" value="1"/>
</dbReference>
<protein>
    <recommendedName>
        <fullName evidence="3">HTH tetR-type domain-containing protein</fullName>
    </recommendedName>
</protein>
<evidence type="ECO:0000256" key="2">
    <source>
        <dbReference type="PROSITE-ProRule" id="PRU00335"/>
    </source>
</evidence>
<dbReference type="GO" id="GO:0000976">
    <property type="term" value="F:transcription cis-regulatory region binding"/>
    <property type="evidence" value="ECO:0007669"/>
    <property type="project" value="TreeGrafter"/>
</dbReference>
<comment type="caution">
    <text evidence="4">The sequence shown here is derived from an EMBL/GenBank/DDBJ whole genome shotgun (WGS) entry which is preliminary data.</text>
</comment>
<keyword evidence="1 2" id="KW-0238">DNA-binding</keyword>
<dbReference type="PANTHER" id="PTHR30055:SF148">
    <property type="entry name" value="TETR-FAMILY TRANSCRIPTIONAL REGULATOR"/>
    <property type="match status" value="1"/>
</dbReference>
<dbReference type="AlphaFoldDB" id="A0A231H1F9"/>
<dbReference type="InterPro" id="IPR009057">
    <property type="entry name" value="Homeodomain-like_sf"/>
</dbReference>
<proteinExistence type="predicted"/>
<feature type="DNA-binding region" description="H-T-H motif" evidence="2">
    <location>
        <begin position="56"/>
        <end position="75"/>
    </location>
</feature>
<evidence type="ECO:0000313" key="5">
    <source>
        <dbReference type="Proteomes" id="UP000215506"/>
    </source>
</evidence>